<name>A0A4P6Q8X1_9ACTN</name>
<dbReference type="KEGG" id="strr:EKD16_18515"/>
<evidence type="ECO:0000313" key="2">
    <source>
        <dbReference type="Proteomes" id="UP000292235"/>
    </source>
</evidence>
<reference evidence="1 2" key="1">
    <citation type="submission" date="2019-02" db="EMBL/GenBank/DDBJ databases">
        <authorList>
            <person name="Khodamoradi S."/>
            <person name="Hahnke R.L."/>
            <person name="Kaempfer P."/>
            <person name="Schumann P."/>
            <person name="Rohde M."/>
            <person name="Steinert M."/>
            <person name="Luzhetskyy A."/>
            <person name="Wink J."/>
            <person name="Ruckert C."/>
        </authorList>
    </citation>
    <scope>NUCLEOTIDE SEQUENCE [LARGE SCALE GENOMIC DNA]</scope>
    <source>
        <strain evidence="1 2">M2</strain>
    </source>
</reference>
<dbReference type="Proteomes" id="UP000292235">
    <property type="component" value="Chromosome"/>
</dbReference>
<evidence type="ECO:0000313" key="1">
    <source>
        <dbReference type="EMBL" id="QBI55467.1"/>
    </source>
</evidence>
<accession>A0A4P6Q8X1</accession>
<dbReference type="AlphaFoldDB" id="A0A4P6Q8X1"/>
<proteinExistence type="predicted"/>
<protein>
    <submittedName>
        <fullName evidence="1">Uncharacterized protein</fullName>
    </submittedName>
</protein>
<dbReference type="EMBL" id="CP036455">
    <property type="protein sequence ID" value="QBI55467.1"/>
    <property type="molecule type" value="Genomic_DNA"/>
</dbReference>
<organism evidence="1 2">
    <name type="scientific">Streptomonospora litoralis</name>
    <dbReference type="NCBI Taxonomy" id="2498135"/>
    <lineage>
        <taxon>Bacteria</taxon>
        <taxon>Bacillati</taxon>
        <taxon>Actinomycetota</taxon>
        <taxon>Actinomycetes</taxon>
        <taxon>Streptosporangiales</taxon>
        <taxon>Nocardiopsidaceae</taxon>
        <taxon>Streptomonospora</taxon>
    </lineage>
</organism>
<keyword evidence="2" id="KW-1185">Reference proteome</keyword>
<gene>
    <name evidence="1" type="ORF">EKD16_18515</name>
</gene>
<sequence length="149" mass="16541">MRATGLDTAICAALARWRKPTALYDPAKTCTDVAIALALSRDFLADAGLLRAETRPVRARGLGSHRLAHHHRPGRDPRRHRWRHHAFLAWLTRSGRWLSSSVPVTITADIHTAISRIPAAAWSPAYNADGRPREGAWICEVTHMVDLSS</sequence>